<evidence type="ECO:0000313" key="2">
    <source>
        <dbReference type="Proteomes" id="UP001060215"/>
    </source>
</evidence>
<protein>
    <submittedName>
        <fullName evidence="1">Protein EXPORTIN 1A</fullName>
    </submittedName>
</protein>
<dbReference type="EMBL" id="CM045763">
    <property type="protein sequence ID" value="KAI8023293.1"/>
    <property type="molecule type" value="Genomic_DNA"/>
</dbReference>
<sequence length="431" mass="48328">MNKRRPPLSEATLIDDEDEEMVANDQAVERLVIVTQCSLESVSMAEGGLSMVAAVMIMRETLIYLSHLDHKDTEKQENRFLVMVIRDLLNLHEITIGKENKALLQVLKEVCESSQVLRDVDRDLRRSKTYVEVVRGKGWKQVNGRNTYAEVVRGEVRKQVNGLRMHAEEYGNDWLFNSLVVMVKLPLSFNDFKADMQNRDLQNIEVKKGGGRIAGISYAIRVVEYAEQSFGIQSEANVTGSKAWVNGGSHGRGDQSCVCKQMDIEEEDTDKAHCSDDLEAQDKGMKVVGSHVRVNPKNLPVTRKHKGKNVVGSLAGEQVGLENRDKAAISKESGPKQRRNKRMRGSNRFCKGFHRGAIFRAAAVVMSSTLSVSSGGYKHKLSQNEAQATVKMGKDLGIEMGGYEENVIQKIMEMENQDEERLAKMGRNRED</sequence>
<accession>A0ACC0IE75</accession>
<organism evidence="1 2">
    <name type="scientific">Camellia lanceoleosa</name>
    <dbReference type="NCBI Taxonomy" id="1840588"/>
    <lineage>
        <taxon>Eukaryota</taxon>
        <taxon>Viridiplantae</taxon>
        <taxon>Streptophyta</taxon>
        <taxon>Embryophyta</taxon>
        <taxon>Tracheophyta</taxon>
        <taxon>Spermatophyta</taxon>
        <taxon>Magnoliopsida</taxon>
        <taxon>eudicotyledons</taxon>
        <taxon>Gunneridae</taxon>
        <taxon>Pentapetalae</taxon>
        <taxon>asterids</taxon>
        <taxon>Ericales</taxon>
        <taxon>Theaceae</taxon>
        <taxon>Camellia</taxon>
    </lineage>
</organism>
<gene>
    <name evidence="1" type="ORF">LOK49_LG03G01099</name>
</gene>
<reference evidence="1 2" key="1">
    <citation type="journal article" date="2022" name="Plant J.">
        <title>Chromosome-level genome of Camellia lanceoleosa provides a valuable resource for understanding genome evolution and self-incompatibility.</title>
        <authorList>
            <person name="Gong W."/>
            <person name="Xiao S."/>
            <person name="Wang L."/>
            <person name="Liao Z."/>
            <person name="Chang Y."/>
            <person name="Mo W."/>
            <person name="Hu G."/>
            <person name="Li W."/>
            <person name="Zhao G."/>
            <person name="Zhu H."/>
            <person name="Hu X."/>
            <person name="Ji K."/>
            <person name="Xiang X."/>
            <person name="Song Q."/>
            <person name="Yuan D."/>
            <person name="Jin S."/>
            <person name="Zhang L."/>
        </authorList>
    </citation>
    <scope>NUCLEOTIDE SEQUENCE [LARGE SCALE GENOMIC DNA]</scope>
    <source>
        <strain evidence="1">SQ_2022a</strain>
    </source>
</reference>
<name>A0ACC0IE75_9ERIC</name>
<evidence type="ECO:0000313" key="1">
    <source>
        <dbReference type="EMBL" id="KAI8023293.1"/>
    </source>
</evidence>
<dbReference type="Proteomes" id="UP001060215">
    <property type="component" value="Chromosome 6"/>
</dbReference>
<comment type="caution">
    <text evidence="1">The sequence shown here is derived from an EMBL/GenBank/DDBJ whole genome shotgun (WGS) entry which is preliminary data.</text>
</comment>
<keyword evidence="2" id="KW-1185">Reference proteome</keyword>
<proteinExistence type="predicted"/>